<name>K0T465_THAOC</name>
<proteinExistence type="predicted"/>
<evidence type="ECO:0000313" key="2">
    <source>
        <dbReference type="Proteomes" id="UP000266841"/>
    </source>
</evidence>
<dbReference type="EMBL" id="AGNL01005743">
    <property type="protein sequence ID" value="EJK72495.1"/>
    <property type="molecule type" value="Genomic_DNA"/>
</dbReference>
<feature type="non-terminal residue" evidence="1">
    <location>
        <position position="46"/>
    </location>
</feature>
<protein>
    <submittedName>
        <fullName evidence="1">Uncharacterized protein</fullName>
    </submittedName>
</protein>
<reference evidence="1 2" key="1">
    <citation type="journal article" date="2012" name="Genome Biol.">
        <title>Genome and low-iron response of an oceanic diatom adapted to chronic iron limitation.</title>
        <authorList>
            <person name="Lommer M."/>
            <person name="Specht M."/>
            <person name="Roy A.S."/>
            <person name="Kraemer L."/>
            <person name="Andreson R."/>
            <person name="Gutowska M.A."/>
            <person name="Wolf J."/>
            <person name="Bergner S.V."/>
            <person name="Schilhabel M.B."/>
            <person name="Klostermeier U.C."/>
            <person name="Beiko R.G."/>
            <person name="Rosenstiel P."/>
            <person name="Hippler M."/>
            <person name="Laroche J."/>
        </authorList>
    </citation>
    <scope>NUCLEOTIDE SEQUENCE [LARGE SCALE GENOMIC DNA]</scope>
    <source>
        <strain evidence="1 2">CCMP1005</strain>
    </source>
</reference>
<accession>K0T465</accession>
<dbReference type="AlphaFoldDB" id="K0T465"/>
<sequence length="46" mass="5108">MAPVSDDLRHYSPLSRLPLVGLAREVKAEPADRSHTVKKDRAPTLL</sequence>
<comment type="caution">
    <text evidence="1">The sequence shown here is derived from an EMBL/GenBank/DDBJ whole genome shotgun (WGS) entry which is preliminary data.</text>
</comment>
<keyword evidence="2" id="KW-1185">Reference proteome</keyword>
<dbReference type="Proteomes" id="UP000266841">
    <property type="component" value="Unassembled WGS sequence"/>
</dbReference>
<organism evidence="1 2">
    <name type="scientific">Thalassiosira oceanica</name>
    <name type="common">Marine diatom</name>
    <dbReference type="NCBI Taxonomy" id="159749"/>
    <lineage>
        <taxon>Eukaryota</taxon>
        <taxon>Sar</taxon>
        <taxon>Stramenopiles</taxon>
        <taxon>Ochrophyta</taxon>
        <taxon>Bacillariophyta</taxon>
        <taxon>Coscinodiscophyceae</taxon>
        <taxon>Thalassiosirophycidae</taxon>
        <taxon>Thalassiosirales</taxon>
        <taxon>Thalassiosiraceae</taxon>
        <taxon>Thalassiosira</taxon>
    </lineage>
</organism>
<gene>
    <name evidence="1" type="ORF">THAOC_05971</name>
</gene>
<evidence type="ECO:0000313" key="1">
    <source>
        <dbReference type="EMBL" id="EJK72495.1"/>
    </source>
</evidence>